<keyword evidence="2" id="KW-0808">Transferase</keyword>
<gene>
    <name evidence="2" type="ORF">C7459_1172</name>
</gene>
<dbReference type="EMBL" id="QGGL01000017">
    <property type="protein sequence ID" value="PWK07404.1"/>
    <property type="molecule type" value="Genomic_DNA"/>
</dbReference>
<dbReference type="InterPro" id="IPR011990">
    <property type="entry name" value="TPR-like_helical_dom_sf"/>
</dbReference>
<dbReference type="Gene3D" id="3.90.550.10">
    <property type="entry name" value="Spore Coat Polysaccharide Biosynthesis Protein SpsA, Chain A"/>
    <property type="match status" value="1"/>
</dbReference>
<dbReference type="Proteomes" id="UP000245634">
    <property type="component" value="Unassembled WGS sequence"/>
</dbReference>
<comment type="caution">
    <text evidence="2">The sequence shown here is derived from an EMBL/GenBank/DDBJ whole genome shotgun (WGS) entry which is preliminary data.</text>
</comment>
<dbReference type="CDD" id="cd02511">
    <property type="entry name" value="Beta4Glucosyltransferase"/>
    <property type="match status" value="1"/>
</dbReference>
<dbReference type="PANTHER" id="PTHR43630">
    <property type="entry name" value="POLY-BETA-1,6-N-ACETYL-D-GLUCOSAMINE SYNTHASE"/>
    <property type="match status" value="1"/>
</dbReference>
<reference evidence="2 3" key="1">
    <citation type="submission" date="2018-05" db="EMBL/GenBank/DDBJ databases">
        <title>Genomic Encyclopedia of Type Strains, Phase IV (KMG-IV): sequencing the most valuable type-strain genomes for metagenomic binning, comparative biology and taxonomic classification.</title>
        <authorList>
            <person name="Goeker M."/>
        </authorList>
    </citation>
    <scope>NUCLEOTIDE SEQUENCE [LARGE SCALE GENOMIC DNA]</scope>
    <source>
        <strain evidence="2 3">DSM 18773</strain>
    </source>
</reference>
<dbReference type="GO" id="GO:0016740">
    <property type="term" value="F:transferase activity"/>
    <property type="evidence" value="ECO:0007669"/>
    <property type="project" value="UniProtKB-KW"/>
</dbReference>
<keyword evidence="3" id="KW-1185">Reference proteome</keyword>
<dbReference type="RefSeq" id="WP_211320418.1">
    <property type="nucleotide sequence ID" value="NZ_QGGL01000017.1"/>
</dbReference>
<dbReference type="Gene3D" id="1.25.40.10">
    <property type="entry name" value="Tetratricopeptide repeat domain"/>
    <property type="match status" value="1"/>
</dbReference>
<dbReference type="InterPro" id="IPR029044">
    <property type="entry name" value="Nucleotide-diphossugar_trans"/>
</dbReference>
<name>A0A316D4D5_9BACL</name>
<feature type="domain" description="Glycosyltransferase 2-like" evidence="1">
    <location>
        <begin position="5"/>
        <end position="94"/>
    </location>
</feature>
<dbReference type="SUPFAM" id="SSF53448">
    <property type="entry name" value="Nucleotide-diphospho-sugar transferases"/>
    <property type="match status" value="1"/>
</dbReference>
<dbReference type="SUPFAM" id="SSF48452">
    <property type="entry name" value="TPR-like"/>
    <property type="match status" value="1"/>
</dbReference>
<dbReference type="AlphaFoldDB" id="A0A316D4D5"/>
<proteinExistence type="predicted"/>
<sequence>MNTVSLCMIVKNEENTIACCLDSVKDLVDEIIVVDTGSTDRTKEILRSYTDKVFDFPWIDDFSAARNFAFRHATMDYIFWLDADDVLLEDDRKKFSSLKDTLNPHVDSISMIYSLATDEHGSVTSSLRRNRLIKRKNHYRWHGAVHEYLEVWGNIINSDITVTHTKVHHNSDRNLRIYESRMARGEKFSPRDLFYFANELVDHQYHEQAIEYYQKFLETGQGWVEDMISACGKMADCFQHLGDHERERQSIFKSFEYDTPRADFCCRLGYQFLNKNQYPLAVFWYKLATQLDKPVEKWGLLNHACWTWLPHLQLCVCYSNLGQYKLAFEHNEIARKYVPTHASVLHNKSFLESIFEQK</sequence>
<dbReference type="PANTHER" id="PTHR43630:SF2">
    <property type="entry name" value="GLYCOSYLTRANSFERASE"/>
    <property type="match status" value="1"/>
</dbReference>
<protein>
    <submittedName>
        <fullName evidence="2">Glycosyltransferase involved in cell wall biosynthesis</fullName>
    </submittedName>
</protein>
<organism evidence="2 3">
    <name type="scientific">Tumebacillus permanentifrigoris</name>
    <dbReference type="NCBI Taxonomy" id="378543"/>
    <lineage>
        <taxon>Bacteria</taxon>
        <taxon>Bacillati</taxon>
        <taxon>Bacillota</taxon>
        <taxon>Bacilli</taxon>
        <taxon>Bacillales</taxon>
        <taxon>Alicyclobacillaceae</taxon>
        <taxon>Tumebacillus</taxon>
    </lineage>
</organism>
<evidence type="ECO:0000259" key="1">
    <source>
        <dbReference type="Pfam" id="PF00535"/>
    </source>
</evidence>
<dbReference type="Pfam" id="PF00535">
    <property type="entry name" value="Glycos_transf_2"/>
    <property type="match status" value="1"/>
</dbReference>
<accession>A0A316D4D5</accession>
<evidence type="ECO:0000313" key="2">
    <source>
        <dbReference type="EMBL" id="PWK07404.1"/>
    </source>
</evidence>
<dbReference type="InterPro" id="IPR001173">
    <property type="entry name" value="Glyco_trans_2-like"/>
</dbReference>
<evidence type="ECO:0000313" key="3">
    <source>
        <dbReference type="Proteomes" id="UP000245634"/>
    </source>
</evidence>